<reference evidence="2" key="2">
    <citation type="journal article" date="2023" name="IMA Fungus">
        <title>Comparative genomic study of the Penicillium genus elucidates a diverse pangenome and 15 lateral gene transfer events.</title>
        <authorList>
            <person name="Petersen C."/>
            <person name="Sorensen T."/>
            <person name="Nielsen M.R."/>
            <person name="Sondergaard T.E."/>
            <person name="Sorensen J.L."/>
            <person name="Fitzpatrick D.A."/>
            <person name="Frisvad J.C."/>
            <person name="Nielsen K.L."/>
        </authorList>
    </citation>
    <scope>NUCLEOTIDE SEQUENCE</scope>
    <source>
        <strain evidence="2">IBT 17660</strain>
    </source>
</reference>
<sequence>MAAHLRGKHTGSIGNSDKTFLDRTKTTTKDTGHLNREQKYSNEEFAALDQGWGDILKSFNRQFPGRQCRRVDTLQSTYYLNSKNAMNHQAPSQVFDDLIAQCSLDQPTVHHKNEKEQNRSLIWYELVEPLHFPWLMKH</sequence>
<dbReference type="AlphaFoldDB" id="A0A9W9WDJ8"/>
<keyword evidence="3" id="KW-1185">Reference proteome</keyword>
<dbReference type="OrthoDB" id="4248189at2759"/>
<feature type="compositionally biased region" description="Basic and acidic residues" evidence="1">
    <location>
        <begin position="19"/>
        <end position="33"/>
    </location>
</feature>
<evidence type="ECO:0000313" key="3">
    <source>
        <dbReference type="Proteomes" id="UP001147760"/>
    </source>
</evidence>
<feature type="region of interest" description="Disordered" evidence="1">
    <location>
        <begin position="1"/>
        <end position="33"/>
    </location>
</feature>
<comment type="caution">
    <text evidence="2">The sequence shown here is derived from an EMBL/GenBank/DDBJ whole genome shotgun (WGS) entry which is preliminary data.</text>
</comment>
<dbReference type="Proteomes" id="UP001147760">
    <property type="component" value="Unassembled WGS sequence"/>
</dbReference>
<reference evidence="2" key="1">
    <citation type="submission" date="2022-12" db="EMBL/GenBank/DDBJ databases">
        <authorList>
            <person name="Petersen C."/>
        </authorList>
    </citation>
    <scope>NUCLEOTIDE SEQUENCE</scope>
    <source>
        <strain evidence="2">IBT 17660</strain>
    </source>
</reference>
<dbReference type="EMBL" id="JAPWDO010000010">
    <property type="protein sequence ID" value="KAJ5454937.1"/>
    <property type="molecule type" value="Genomic_DNA"/>
</dbReference>
<gene>
    <name evidence="2" type="ORF">N7530_012706</name>
</gene>
<accession>A0A9W9WDJ8</accession>
<protein>
    <submittedName>
        <fullName evidence="2">Uncharacterized protein</fullName>
    </submittedName>
</protein>
<evidence type="ECO:0000313" key="2">
    <source>
        <dbReference type="EMBL" id="KAJ5454937.1"/>
    </source>
</evidence>
<organism evidence="2 3">
    <name type="scientific">Penicillium desertorum</name>
    <dbReference type="NCBI Taxonomy" id="1303715"/>
    <lineage>
        <taxon>Eukaryota</taxon>
        <taxon>Fungi</taxon>
        <taxon>Dikarya</taxon>
        <taxon>Ascomycota</taxon>
        <taxon>Pezizomycotina</taxon>
        <taxon>Eurotiomycetes</taxon>
        <taxon>Eurotiomycetidae</taxon>
        <taxon>Eurotiales</taxon>
        <taxon>Aspergillaceae</taxon>
        <taxon>Penicillium</taxon>
    </lineage>
</organism>
<proteinExistence type="predicted"/>
<evidence type="ECO:0000256" key="1">
    <source>
        <dbReference type="SAM" id="MobiDB-lite"/>
    </source>
</evidence>
<name>A0A9W9WDJ8_9EURO</name>